<name>T1GMZ2_MEGSC</name>
<dbReference type="Proteomes" id="UP000015102">
    <property type="component" value="Unassembled WGS sequence"/>
</dbReference>
<dbReference type="EMBL" id="CAQQ02044938">
    <property type="status" value="NOT_ANNOTATED_CDS"/>
    <property type="molecule type" value="Genomic_DNA"/>
</dbReference>
<reference evidence="3" key="1">
    <citation type="submission" date="2013-02" db="EMBL/GenBank/DDBJ databases">
        <authorList>
            <person name="Hughes D."/>
        </authorList>
    </citation>
    <scope>NUCLEOTIDE SEQUENCE</scope>
    <source>
        <strain>Durham</strain>
        <strain evidence="3">NC isolate 2 -- Noor lab</strain>
    </source>
</reference>
<dbReference type="EnsemblMetazoa" id="MESCA004930-RA">
    <property type="protein sequence ID" value="MESCA004930-PA"/>
    <property type="gene ID" value="MESCA004930"/>
</dbReference>
<dbReference type="EMBL" id="CAQQ02044940">
    <property type="status" value="NOT_ANNOTATED_CDS"/>
    <property type="molecule type" value="Genomic_DNA"/>
</dbReference>
<dbReference type="EMBL" id="CAQQ02044939">
    <property type="status" value="NOT_ANNOTATED_CDS"/>
    <property type="molecule type" value="Genomic_DNA"/>
</dbReference>
<dbReference type="HOGENOM" id="CLU_2402154_0_0_1"/>
<evidence type="ECO:0000256" key="1">
    <source>
        <dbReference type="SAM" id="SignalP"/>
    </source>
</evidence>
<proteinExistence type="predicted"/>
<accession>T1GMZ2</accession>
<sequence length="93" mass="10076">MILRHANDIPPGFNGSLLNIIQLTLLTFLMTSKPASSVVDIPIGGLLQLAIYARSHNLSSVANEEIVTQNCMYFVLSIVQLRGGFYTGLRVGA</sequence>
<protein>
    <submittedName>
        <fullName evidence="2">Uncharacterized protein</fullName>
    </submittedName>
</protein>
<keyword evidence="1" id="KW-0732">Signal</keyword>
<keyword evidence="3" id="KW-1185">Reference proteome</keyword>
<dbReference type="AlphaFoldDB" id="T1GMZ2"/>
<feature type="signal peptide" evidence="1">
    <location>
        <begin position="1"/>
        <end position="37"/>
    </location>
</feature>
<evidence type="ECO:0000313" key="2">
    <source>
        <dbReference type="EnsemblMetazoa" id="MESCA004930-PA"/>
    </source>
</evidence>
<evidence type="ECO:0000313" key="3">
    <source>
        <dbReference type="Proteomes" id="UP000015102"/>
    </source>
</evidence>
<organism evidence="2 3">
    <name type="scientific">Megaselia scalaris</name>
    <name type="common">Humpbacked fly</name>
    <name type="synonym">Phora scalaris</name>
    <dbReference type="NCBI Taxonomy" id="36166"/>
    <lineage>
        <taxon>Eukaryota</taxon>
        <taxon>Metazoa</taxon>
        <taxon>Ecdysozoa</taxon>
        <taxon>Arthropoda</taxon>
        <taxon>Hexapoda</taxon>
        <taxon>Insecta</taxon>
        <taxon>Pterygota</taxon>
        <taxon>Neoptera</taxon>
        <taxon>Endopterygota</taxon>
        <taxon>Diptera</taxon>
        <taxon>Brachycera</taxon>
        <taxon>Muscomorpha</taxon>
        <taxon>Platypezoidea</taxon>
        <taxon>Phoridae</taxon>
        <taxon>Megaseliini</taxon>
        <taxon>Megaselia</taxon>
    </lineage>
</organism>
<reference evidence="2" key="2">
    <citation type="submission" date="2015-06" db="UniProtKB">
        <authorList>
            <consortium name="EnsemblMetazoa"/>
        </authorList>
    </citation>
    <scope>IDENTIFICATION</scope>
</reference>
<feature type="chain" id="PRO_5004588397" evidence="1">
    <location>
        <begin position="38"/>
        <end position="93"/>
    </location>
</feature>